<sequence>MASAMYAAKKGTHTQTIRHPPSTSRMMDSRFGKIPTTSVRRRISRFNRSVGLFDHTFVHTGFEAAVNAISKSYTTLRDATPV</sequence>
<feature type="compositionally biased region" description="Polar residues" evidence="1">
    <location>
        <begin position="13"/>
        <end position="26"/>
    </location>
</feature>
<name>A0A9X8R111_9CORY</name>
<dbReference type="Proteomes" id="UP000185547">
    <property type="component" value="Unassembled WGS sequence"/>
</dbReference>
<organism evidence="2 3">
    <name type="scientific">Corynebacterium afermentans</name>
    <dbReference type="NCBI Taxonomy" id="38286"/>
    <lineage>
        <taxon>Bacteria</taxon>
        <taxon>Bacillati</taxon>
        <taxon>Actinomycetota</taxon>
        <taxon>Actinomycetes</taxon>
        <taxon>Mycobacteriales</taxon>
        <taxon>Corynebacteriaceae</taxon>
        <taxon>Corynebacterium</taxon>
    </lineage>
</organism>
<proteinExistence type="predicted"/>
<accession>A0A9X8R111</accession>
<gene>
    <name evidence="2" type="ORF">SAMN05421802_10376</name>
</gene>
<protein>
    <submittedName>
        <fullName evidence="2">Uncharacterized protein</fullName>
    </submittedName>
</protein>
<evidence type="ECO:0000256" key="1">
    <source>
        <dbReference type="SAM" id="MobiDB-lite"/>
    </source>
</evidence>
<evidence type="ECO:0000313" key="3">
    <source>
        <dbReference type="Proteomes" id="UP000185547"/>
    </source>
</evidence>
<feature type="region of interest" description="Disordered" evidence="1">
    <location>
        <begin position="1"/>
        <end position="30"/>
    </location>
</feature>
<dbReference type="EMBL" id="FTMH01000003">
    <property type="protein sequence ID" value="SIP96069.1"/>
    <property type="molecule type" value="Genomic_DNA"/>
</dbReference>
<reference evidence="2 3" key="1">
    <citation type="submission" date="2017-01" db="EMBL/GenBank/DDBJ databases">
        <authorList>
            <person name="Varghese N."/>
            <person name="Submissions S."/>
        </authorList>
    </citation>
    <scope>NUCLEOTIDE SEQUENCE [LARGE SCALE GENOMIC DNA]</scope>
    <source>
        <strain evidence="2 3">DSM 44280</strain>
    </source>
</reference>
<keyword evidence="3" id="KW-1185">Reference proteome</keyword>
<evidence type="ECO:0000313" key="2">
    <source>
        <dbReference type="EMBL" id="SIP96069.1"/>
    </source>
</evidence>
<comment type="caution">
    <text evidence="2">The sequence shown here is derived from an EMBL/GenBank/DDBJ whole genome shotgun (WGS) entry which is preliminary data.</text>
</comment>
<dbReference type="AlphaFoldDB" id="A0A9X8R111"/>